<feature type="non-terminal residue" evidence="16">
    <location>
        <position position="318"/>
    </location>
</feature>
<dbReference type="PROSITE" id="PS51163">
    <property type="entry name" value="YRDC"/>
    <property type="match status" value="1"/>
</dbReference>
<reference evidence="17" key="1">
    <citation type="submission" date="2017-09" db="EMBL/GenBank/DDBJ databases">
        <title>Depth-based differentiation of microbial function through sediment-hosted aquifers and enrichment of novel symbionts in the deep terrestrial subsurface.</title>
        <authorList>
            <person name="Probst A.J."/>
            <person name="Ladd B."/>
            <person name="Jarett J.K."/>
            <person name="Geller-Mcgrath D.E."/>
            <person name="Sieber C.M.K."/>
            <person name="Emerson J.B."/>
            <person name="Anantharaman K."/>
            <person name="Thomas B.C."/>
            <person name="Malmstrom R."/>
            <person name="Stieglmeier M."/>
            <person name="Klingl A."/>
            <person name="Woyke T."/>
            <person name="Ryan C.M."/>
            <person name="Banfield J.F."/>
        </authorList>
    </citation>
    <scope>NUCLEOTIDE SEQUENCE [LARGE SCALE GENOMIC DNA]</scope>
</reference>
<evidence type="ECO:0000256" key="9">
    <source>
        <dbReference type="ARBA" id="ARBA00022741"/>
    </source>
</evidence>
<protein>
    <recommendedName>
        <fullName evidence="12">L-threonylcarbamoyladenylate synthase</fullName>
        <ecNumber evidence="4">2.7.7.87</ecNumber>
    </recommendedName>
    <alternativeName>
        <fullName evidence="12">L-threonylcarbamoyladenylate synthase</fullName>
    </alternativeName>
</protein>
<evidence type="ECO:0000259" key="15">
    <source>
        <dbReference type="PROSITE" id="PS51163"/>
    </source>
</evidence>
<evidence type="ECO:0000256" key="14">
    <source>
        <dbReference type="PIRSR" id="PIRSR617867-1"/>
    </source>
</evidence>
<evidence type="ECO:0000256" key="10">
    <source>
        <dbReference type="ARBA" id="ARBA00022801"/>
    </source>
</evidence>
<keyword evidence="9" id="KW-0547">Nucleotide-binding</keyword>
<dbReference type="Gene3D" id="3.90.870.10">
    <property type="entry name" value="DHBP synthase"/>
    <property type="match status" value="1"/>
</dbReference>
<evidence type="ECO:0000313" key="17">
    <source>
        <dbReference type="Proteomes" id="UP000228886"/>
    </source>
</evidence>
<dbReference type="NCBIfam" id="TIGR00057">
    <property type="entry name" value="L-threonylcarbamoyladenylate synthase"/>
    <property type="match status" value="1"/>
</dbReference>
<evidence type="ECO:0000256" key="4">
    <source>
        <dbReference type="ARBA" id="ARBA00012584"/>
    </source>
</evidence>
<feature type="active site" description="Nucleophile" evidence="14">
    <location>
        <position position="199"/>
    </location>
</feature>
<accession>A0A2M7EA00</accession>
<feature type="active site" description="Proton donor" evidence="14">
    <location>
        <position position="302"/>
    </location>
</feature>
<evidence type="ECO:0000256" key="6">
    <source>
        <dbReference type="ARBA" id="ARBA00022679"/>
    </source>
</evidence>
<dbReference type="SMART" id="SM00226">
    <property type="entry name" value="LMWPc"/>
    <property type="match status" value="1"/>
</dbReference>
<evidence type="ECO:0000256" key="8">
    <source>
        <dbReference type="ARBA" id="ARBA00022695"/>
    </source>
</evidence>
<dbReference type="InterPro" id="IPR050156">
    <property type="entry name" value="TC-AMP_synthase_SUA5"/>
</dbReference>
<comment type="similarity">
    <text evidence="2">Belongs to the SUA5 family.</text>
</comment>
<evidence type="ECO:0000256" key="1">
    <source>
        <dbReference type="ARBA" id="ARBA00004496"/>
    </source>
</evidence>
<feature type="active site" evidence="14">
    <location>
        <position position="205"/>
    </location>
</feature>
<dbReference type="PANTHER" id="PTHR17490:SF16">
    <property type="entry name" value="THREONYLCARBAMOYL-AMP SYNTHASE"/>
    <property type="match status" value="1"/>
</dbReference>
<dbReference type="Proteomes" id="UP000228886">
    <property type="component" value="Unassembled WGS sequence"/>
</dbReference>
<comment type="caution">
    <text evidence="16">The sequence shown here is derived from an EMBL/GenBank/DDBJ whole genome shotgun (WGS) entry which is preliminary data.</text>
</comment>
<evidence type="ECO:0000313" key="16">
    <source>
        <dbReference type="EMBL" id="PIV64539.1"/>
    </source>
</evidence>
<dbReference type="InterPro" id="IPR006070">
    <property type="entry name" value="Sua5-like_dom"/>
</dbReference>
<comment type="catalytic activity">
    <reaction evidence="13">
        <text>L-threonine + hydrogencarbonate + ATP = L-threonylcarbamoyladenylate + diphosphate + H2O</text>
        <dbReference type="Rhea" id="RHEA:36407"/>
        <dbReference type="ChEBI" id="CHEBI:15377"/>
        <dbReference type="ChEBI" id="CHEBI:17544"/>
        <dbReference type="ChEBI" id="CHEBI:30616"/>
        <dbReference type="ChEBI" id="CHEBI:33019"/>
        <dbReference type="ChEBI" id="CHEBI:57926"/>
        <dbReference type="ChEBI" id="CHEBI:73682"/>
        <dbReference type="EC" id="2.7.7.87"/>
    </reaction>
</comment>
<dbReference type="InterPro" id="IPR017945">
    <property type="entry name" value="DHBP_synth_RibB-like_a/b_dom"/>
</dbReference>
<feature type="domain" description="YrdC-like" evidence="15">
    <location>
        <begin position="13"/>
        <end position="196"/>
    </location>
</feature>
<dbReference type="GO" id="GO:0005524">
    <property type="term" value="F:ATP binding"/>
    <property type="evidence" value="ECO:0007669"/>
    <property type="project" value="UniProtKB-KW"/>
</dbReference>
<evidence type="ECO:0000256" key="2">
    <source>
        <dbReference type="ARBA" id="ARBA00007663"/>
    </source>
</evidence>
<evidence type="ECO:0000256" key="5">
    <source>
        <dbReference type="ARBA" id="ARBA00022490"/>
    </source>
</evidence>
<dbReference type="GO" id="GO:0000049">
    <property type="term" value="F:tRNA binding"/>
    <property type="evidence" value="ECO:0007669"/>
    <property type="project" value="TreeGrafter"/>
</dbReference>
<comment type="similarity">
    <text evidence="3">Belongs to the low molecular weight phosphotyrosine protein phosphatase family.</text>
</comment>
<sequence length="318" mass="34891">MKVTKINPLNPEKEKLKEAASILKKGGVLIFPTDTVYGIGTSYKNEAGLKKIFALKQRPEIKPLAILVESKKMALGIVESNKKIEKEVEKVWPGAVTLLLKAKIPLSPFLRDSSSKVGLRVPDYPLLLKLLKISGPLAATSANISGQPADCQIETIEKKILKGADLIIDGGKTSGKESSVWDFTGEPAKLIRGEILFVCTGNSCRSPMAAGLMKKMLEEKGNKNIRVDSAGFLFSARGATKEAIEVMKGEGIDLLNHRSKLATPFLVKNFDLILVMGEIHKERILKMFHQAAERVFVLDIPDPIGKPLTFYEQTLKTI</sequence>
<organism evidence="16 17">
    <name type="scientific">bacterium (Candidatus Ratteibacteria) CG01_land_8_20_14_3_00_40_19</name>
    <dbReference type="NCBI Taxonomy" id="2014290"/>
    <lineage>
        <taxon>Bacteria</taxon>
        <taxon>Candidatus Ratteibacteria</taxon>
    </lineage>
</organism>
<evidence type="ECO:0000256" key="12">
    <source>
        <dbReference type="ARBA" id="ARBA00029774"/>
    </source>
</evidence>
<keyword evidence="8" id="KW-0548">Nucleotidyltransferase</keyword>
<evidence type="ECO:0000256" key="13">
    <source>
        <dbReference type="ARBA" id="ARBA00048366"/>
    </source>
</evidence>
<evidence type="ECO:0000256" key="3">
    <source>
        <dbReference type="ARBA" id="ARBA00011063"/>
    </source>
</evidence>
<dbReference type="GO" id="GO:0005737">
    <property type="term" value="C:cytoplasm"/>
    <property type="evidence" value="ECO:0007669"/>
    <property type="project" value="UniProtKB-SubCell"/>
</dbReference>
<dbReference type="AlphaFoldDB" id="A0A2M7EA00"/>
<dbReference type="Pfam" id="PF01451">
    <property type="entry name" value="LMWPc"/>
    <property type="match status" value="1"/>
</dbReference>
<dbReference type="GO" id="GO:0006450">
    <property type="term" value="P:regulation of translational fidelity"/>
    <property type="evidence" value="ECO:0007669"/>
    <property type="project" value="TreeGrafter"/>
</dbReference>
<dbReference type="EC" id="2.7.7.87" evidence="4"/>
<dbReference type="InterPro" id="IPR036196">
    <property type="entry name" value="Ptyr_pPase_sf"/>
</dbReference>
<dbReference type="GO" id="GO:0008033">
    <property type="term" value="P:tRNA processing"/>
    <property type="evidence" value="ECO:0007669"/>
    <property type="project" value="UniProtKB-KW"/>
</dbReference>
<dbReference type="InterPro" id="IPR023485">
    <property type="entry name" value="Ptyr_pPase"/>
</dbReference>
<evidence type="ECO:0000256" key="7">
    <source>
        <dbReference type="ARBA" id="ARBA00022694"/>
    </source>
</evidence>
<name>A0A2M7EA00_9BACT</name>
<dbReference type="SUPFAM" id="SSF55821">
    <property type="entry name" value="YrdC/RibB"/>
    <property type="match status" value="1"/>
</dbReference>
<keyword evidence="10" id="KW-0378">Hydrolase</keyword>
<keyword evidence="11" id="KW-0067">ATP-binding</keyword>
<dbReference type="InterPro" id="IPR017867">
    <property type="entry name" value="Tyr_phospatase_low_mol_wt"/>
</dbReference>
<dbReference type="GO" id="GO:0003725">
    <property type="term" value="F:double-stranded RNA binding"/>
    <property type="evidence" value="ECO:0007669"/>
    <property type="project" value="InterPro"/>
</dbReference>
<dbReference type="GO" id="GO:0004725">
    <property type="term" value="F:protein tyrosine phosphatase activity"/>
    <property type="evidence" value="ECO:0007669"/>
    <property type="project" value="InterPro"/>
</dbReference>
<keyword evidence="6" id="KW-0808">Transferase</keyword>
<evidence type="ECO:0000256" key="11">
    <source>
        <dbReference type="ARBA" id="ARBA00022840"/>
    </source>
</evidence>
<dbReference type="PANTHER" id="PTHR17490">
    <property type="entry name" value="SUA5"/>
    <property type="match status" value="1"/>
</dbReference>
<dbReference type="SUPFAM" id="SSF52788">
    <property type="entry name" value="Phosphotyrosine protein phosphatases I"/>
    <property type="match status" value="1"/>
</dbReference>
<keyword evidence="7" id="KW-0819">tRNA processing</keyword>
<dbReference type="Gene3D" id="3.40.50.2300">
    <property type="match status" value="1"/>
</dbReference>
<dbReference type="GO" id="GO:0061710">
    <property type="term" value="F:L-threonylcarbamoyladenylate synthase"/>
    <property type="evidence" value="ECO:0007669"/>
    <property type="project" value="UniProtKB-EC"/>
</dbReference>
<comment type="subcellular location">
    <subcellularLocation>
        <location evidence="1">Cytoplasm</location>
    </subcellularLocation>
</comment>
<proteinExistence type="inferred from homology"/>
<keyword evidence="5" id="KW-0963">Cytoplasm</keyword>
<dbReference type="PRINTS" id="PR00719">
    <property type="entry name" value="LMWPTPASE"/>
</dbReference>
<dbReference type="Pfam" id="PF01300">
    <property type="entry name" value="Sua5_yciO_yrdC"/>
    <property type="match status" value="1"/>
</dbReference>
<dbReference type="EMBL" id="PETL01000082">
    <property type="protein sequence ID" value="PIV64539.1"/>
    <property type="molecule type" value="Genomic_DNA"/>
</dbReference>
<gene>
    <name evidence="16" type="ORF">COS11_01640</name>
</gene>